<dbReference type="Gene3D" id="3.20.20.150">
    <property type="entry name" value="Divalent-metal-dependent TIM barrel enzymes"/>
    <property type="match status" value="1"/>
</dbReference>
<dbReference type="Proteomes" id="UP001596147">
    <property type="component" value="Unassembled WGS sequence"/>
</dbReference>
<dbReference type="GO" id="GO:0016853">
    <property type="term" value="F:isomerase activity"/>
    <property type="evidence" value="ECO:0007669"/>
    <property type="project" value="UniProtKB-KW"/>
</dbReference>
<reference evidence="3" key="1">
    <citation type="journal article" date="2019" name="Int. J. Syst. Evol. Microbiol.">
        <title>The Global Catalogue of Microorganisms (GCM) 10K type strain sequencing project: providing services to taxonomists for standard genome sequencing and annotation.</title>
        <authorList>
            <consortium name="The Broad Institute Genomics Platform"/>
            <consortium name="The Broad Institute Genome Sequencing Center for Infectious Disease"/>
            <person name="Wu L."/>
            <person name="Ma J."/>
        </authorList>
    </citation>
    <scope>NUCLEOTIDE SEQUENCE [LARGE SCALE GENOMIC DNA]</scope>
    <source>
        <strain evidence="3">CGMCC 1.12237</strain>
    </source>
</reference>
<dbReference type="RefSeq" id="WP_382353061.1">
    <property type="nucleotide sequence ID" value="NZ_JBHSMC010000020.1"/>
</dbReference>
<keyword evidence="3" id="KW-1185">Reference proteome</keyword>
<proteinExistence type="predicted"/>
<dbReference type="PANTHER" id="PTHR12110:SF41">
    <property type="entry name" value="INOSOSE DEHYDRATASE"/>
    <property type="match status" value="1"/>
</dbReference>
<evidence type="ECO:0000259" key="1">
    <source>
        <dbReference type="Pfam" id="PF01261"/>
    </source>
</evidence>
<feature type="domain" description="Xylose isomerase-like TIM barrel" evidence="1">
    <location>
        <begin position="62"/>
        <end position="234"/>
    </location>
</feature>
<dbReference type="SUPFAM" id="SSF51658">
    <property type="entry name" value="Xylose isomerase-like"/>
    <property type="match status" value="1"/>
</dbReference>
<dbReference type="InterPro" id="IPR013022">
    <property type="entry name" value="Xyl_isomerase-like_TIM-brl"/>
</dbReference>
<gene>
    <name evidence="2" type="ORF">ACFPM4_14410</name>
</gene>
<dbReference type="Pfam" id="PF01261">
    <property type="entry name" value="AP_endonuc_2"/>
    <property type="match status" value="1"/>
</dbReference>
<organism evidence="2 3">
    <name type="scientific">Lederbergia graminis</name>
    <dbReference type="NCBI Taxonomy" id="735518"/>
    <lineage>
        <taxon>Bacteria</taxon>
        <taxon>Bacillati</taxon>
        <taxon>Bacillota</taxon>
        <taxon>Bacilli</taxon>
        <taxon>Bacillales</taxon>
        <taxon>Bacillaceae</taxon>
        <taxon>Lederbergia</taxon>
    </lineage>
</organism>
<accession>A0ABW0LM82</accession>
<protein>
    <submittedName>
        <fullName evidence="2">Sugar phosphate isomerase/epimerase family protein</fullName>
    </submittedName>
</protein>
<comment type="caution">
    <text evidence="2">The sequence shown here is derived from an EMBL/GenBank/DDBJ whole genome shotgun (WGS) entry which is preliminary data.</text>
</comment>
<sequence>MKLAFSRPTSTIEEQEILFKHYQAVGYDGLQLKHSQYAPYIGSPEIFLEAWGNPKGVASALIAGGSLDEENQQHLRKLFTFAEKAGSEIIVFCHSLPRKGVTADDIRAYAGILSELGKEAGQKGVKLSLHQHYDNPVMYKEDIDVFFSSVKDDAVGLTVDTAHLVKSGITDVADIIHTFHSVIDNFHLKDFADGDWKVLGKGDIDFQPILQAIRDIGYNGWISADEESGDGIIEGLQECYRFMVEGLG</sequence>
<keyword evidence="2" id="KW-0413">Isomerase</keyword>
<evidence type="ECO:0000313" key="3">
    <source>
        <dbReference type="Proteomes" id="UP001596147"/>
    </source>
</evidence>
<dbReference type="EMBL" id="JBHSMC010000020">
    <property type="protein sequence ID" value="MFC5465921.1"/>
    <property type="molecule type" value="Genomic_DNA"/>
</dbReference>
<name>A0ABW0LM82_9BACI</name>
<dbReference type="InterPro" id="IPR036237">
    <property type="entry name" value="Xyl_isomerase-like_sf"/>
</dbReference>
<dbReference type="InterPro" id="IPR050312">
    <property type="entry name" value="IolE/XylAMocC-like"/>
</dbReference>
<evidence type="ECO:0000313" key="2">
    <source>
        <dbReference type="EMBL" id="MFC5465921.1"/>
    </source>
</evidence>
<dbReference type="PANTHER" id="PTHR12110">
    <property type="entry name" value="HYDROXYPYRUVATE ISOMERASE"/>
    <property type="match status" value="1"/>
</dbReference>